<organism evidence="1 2">
    <name type="scientific">Funiculus sociatus GB2-A5</name>
    <dbReference type="NCBI Taxonomy" id="2933946"/>
    <lineage>
        <taxon>Bacteria</taxon>
        <taxon>Bacillati</taxon>
        <taxon>Cyanobacteriota</taxon>
        <taxon>Cyanophyceae</taxon>
        <taxon>Coleofasciculales</taxon>
        <taxon>Coleofasciculaceae</taxon>
        <taxon>Funiculus</taxon>
    </lineage>
</organism>
<gene>
    <name evidence="1" type="ORF">NDI37_01435</name>
</gene>
<proteinExistence type="predicted"/>
<reference evidence="1 2" key="1">
    <citation type="submission" date="2022-04" db="EMBL/GenBank/DDBJ databases">
        <title>Positive selection, recombination, and allopatry shape intraspecific diversity of widespread and dominant cyanobacteria.</title>
        <authorList>
            <person name="Wei J."/>
            <person name="Shu W."/>
            <person name="Hu C."/>
        </authorList>
    </citation>
    <scope>NUCLEOTIDE SEQUENCE [LARGE SCALE GENOMIC DNA]</scope>
    <source>
        <strain evidence="1 2">GB2-A5</strain>
    </source>
</reference>
<protein>
    <submittedName>
        <fullName evidence="1">Uncharacterized protein</fullName>
    </submittedName>
</protein>
<accession>A0ABV0JI56</accession>
<keyword evidence="2" id="KW-1185">Reference proteome</keyword>
<evidence type="ECO:0000313" key="1">
    <source>
        <dbReference type="EMBL" id="MEP0863129.1"/>
    </source>
</evidence>
<sequence>MLRYWAIAFTDVVQLSVGYICTPGNFPLCIHNLEICIYEQRHCFDEFLLRR</sequence>
<name>A0ABV0JI56_9CYAN</name>
<dbReference type="RefSeq" id="WP_190427769.1">
    <property type="nucleotide sequence ID" value="NZ_JAMPKK010000002.1"/>
</dbReference>
<evidence type="ECO:0000313" key="2">
    <source>
        <dbReference type="Proteomes" id="UP001442494"/>
    </source>
</evidence>
<comment type="caution">
    <text evidence="1">The sequence shown here is derived from an EMBL/GenBank/DDBJ whole genome shotgun (WGS) entry which is preliminary data.</text>
</comment>
<dbReference type="Proteomes" id="UP001442494">
    <property type="component" value="Unassembled WGS sequence"/>
</dbReference>
<dbReference type="EMBL" id="JAMPKK010000002">
    <property type="protein sequence ID" value="MEP0863129.1"/>
    <property type="molecule type" value="Genomic_DNA"/>
</dbReference>